<dbReference type="PRINTS" id="PR00385">
    <property type="entry name" value="P450"/>
</dbReference>
<dbReference type="InterPro" id="IPR001128">
    <property type="entry name" value="Cyt_P450"/>
</dbReference>
<evidence type="ECO:0000256" key="12">
    <source>
        <dbReference type="SAM" id="Phobius"/>
    </source>
</evidence>
<reference evidence="13" key="1">
    <citation type="submission" date="2021-12" db="EMBL/GenBank/DDBJ databases">
        <title>Convergent genome expansion in fungi linked to evolution of root-endophyte symbiosis.</title>
        <authorList>
            <consortium name="DOE Joint Genome Institute"/>
            <person name="Ke Y.-H."/>
            <person name="Bonito G."/>
            <person name="Liao H.-L."/>
            <person name="Looney B."/>
            <person name="Rojas-Flechas A."/>
            <person name="Nash J."/>
            <person name="Hameed K."/>
            <person name="Schadt C."/>
            <person name="Martin F."/>
            <person name="Crous P.W."/>
            <person name="Miettinen O."/>
            <person name="Magnuson J.K."/>
            <person name="Labbe J."/>
            <person name="Jacobson D."/>
            <person name="Doktycz M.J."/>
            <person name="Veneault-Fourrey C."/>
            <person name="Kuo A."/>
            <person name="Mondo S."/>
            <person name="Calhoun S."/>
            <person name="Riley R."/>
            <person name="Ohm R."/>
            <person name="LaButti K."/>
            <person name="Andreopoulos B."/>
            <person name="Pangilinan J."/>
            <person name="Nolan M."/>
            <person name="Tritt A."/>
            <person name="Clum A."/>
            <person name="Lipzen A."/>
            <person name="Daum C."/>
            <person name="Barry K."/>
            <person name="Grigoriev I.V."/>
            <person name="Vilgalys R."/>
        </authorList>
    </citation>
    <scope>NUCLEOTIDE SEQUENCE</scope>
    <source>
        <strain evidence="13">PMI_201</strain>
    </source>
</reference>
<dbReference type="PROSITE" id="PS00086">
    <property type="entry name" value="CYTOCHROME_P450"/>
    <property type="match status" value="1"/>
</dbReference>
<comment type="similarity">
    <text evidence="3 10">Belongs to the cytochrome P450 family.</text>
</comment>
<dbReference type="GO" id="GO:0009403">
    <property type="term" value="P:toxin biosynthetic process"/>
    <property type="evidence" value="ECO:0007669"/>
    <property type="project" value="UniProtKB-ARBA"/>
</dbReference>
<dbReference type="GeneID" id="70248200"/>
<dbReference type="Gene3D" id="1.10.630.10">
    <property type="entry name" value="Cytochrome P450"/>
    <property type="match status" value="1"/>
</dbReference>
<dbReference type="GO" id="GO:0016705">
    <property type="term" value="F:oxidoreductase activity, acting on paired donors, with incorporation or reduction of molecular oxygen"/>
    <property type="evidence" value="ECO:0007669"/>
    <property type="project" value="InterPro"/>
</dbReference>
<feature type="binding site" description="axial binding residue" evidence="9">
    <location>
        <position position="449"/>
    </location>
    <ligand>
        <name>heme</name>
        <dbReference type="ChEBI" id="CHEBI:30413"/>
    </ligand>
    <ligandPart>
        <name>Fe</name>
        <dbReference type="ChEBI" id="CHEBI:18248"/>
    </ligandPart>
</feature>
<sequence length="521" mass="59576">MSALTNISNLHMSPLVIPFFVLILILGIGLTYVVILGIYNVFFHPLRHYPGPLLNACTRLAWSYQVISGKSQFILNTFHDQYGPVVRIGPNELSYIDSRVWKDVYQSRSGHAQMQKDPLHYQKHDRTPSLHVSSDADHTRMRRLIAHAFSEKALREQESIMQQYSNLLMSRLQEVTKHGNAINIKQWFHWTLFDLFGDLCFNQSFGCVESGKSHPWVDIIGQSINAFYYIGLARRIPGLYPLIMKLLMPKKRVEQAEWHSQFSIEMADRRMAMVTDRPDFMSFILKHNETDKALTVPEIRSNCNVLVPGGSETTSTFLTGTTWHLCKNPSVYKVLVEEIRSTFENVEDITIMKCASMQYLNAVIEEGLRIYPPVPSNMPRVLPNEGALVAGQWVPGGTSVCVAPYPMFVNSRNFKDSTSFVPERWLGGPKYANDDRFALQPFSYGPRNCIGKNLAYSEMRLVLCKLLWNFDIEVMPESDKWFPHDMVVVWNSPDLVVKLHPVAREHRQSSSTVISPEDTLA</sequence>
<dbReference type="EMBL" id="JAJTJA010000003">
    <property type="protein sequence ID" value="KAH8701520.1"/>
    <property type="molecule type" value="Genomic_DNA"/>
</dbReference>
<comment type="cofactor">
    <cofactor evidence="1 9">
        <name>heme</name>
        <dbReference type="ChEBI" id="CHEBI:30413"/>
    </cofactor>
</comment>
<keyword evidence="14" id="KW-1185">Reference proteome</keyword>
<dbReference type="InterPro" id="IPR050121">
    <property type="entry name" value="Cytochrome_P450_monoxygenase"/>
</dbReference>
<evidence type="ECO:0000256" key="7">
    <source>
        <dbReference type="ARBA" id="ARBA00023004"/>
    </source>
</evidence>
<evidence type="ECO:0000256" key="5">
    <source>
        <dbReference type="ARBA" id="ARBA00022723"/>
    </source>
</evidence>
<keyword evidence="6 10" id="KW-0560">Oxidoreductase</keyword>
<dbReference type="GO" id="GO:0004497">
    <property type="term" value="F:monooxygenase activity"/>
    <property type="evidence" value="ECO:0007669"/>
    <property type="project" value="UniProtKB-KW"/>
</dbReference>
<dbReference type="FunFam" id="1.10.630.10:FF:000047">
    <property type="entry name" value="Cytochrome P450 monooxygenase"/>
    <property type="match status" value="1"/>
</dbReference>
<dbReference type="RefSeq" id="XP_046074896.1">
    <property type="nucleotide sequence ID" value="XM_046217913.1"/>
</dbReference>
<evidence type="ECO:0000256" key="6">
    <source>
        <dbReference type="ARBA" id="ARBA00023002"/>
    </source>
</evidence>
<evidence type="ECO:0000313" key="13">
    <source>
        <dbReference type="EMBL" id="KAH8701520.1"/>
    </source>
</evidence>
<evidence type="ECO:0000256" key="2">
    <source>
        <dbReference type="ARBA" id="ARBA00005179"/>
    </source>
</evidence>
<dbReference type="PRINTS" id="PR00463">
    <property type="entry name" value="EP450I"/>
</dbReference>
<proteinExistence type="inferred from homology"/>
<dbReference type="Pfam" id="PF00067">
    <property type="entry name" value="p450"/>
    <property type="match status" value="1"/>
</dbReference>
<dbReference type="CDD" id="cd11058">
    <property type="entry name" value="CYP60B-like"/>
    <property type="match status" value="1"/>
</dbReference>
<dbReference type="SUPFAM" id="SSF48264">
    <property type="entry name" value="Cytochrome P450"/>
    <property type="match status" value="1"/>
</dbReference>
<dbReference type="InterPro" id="IPR002401">
    <property type="entry name" value="Cyt_P450_E_grp-I"/>
</dbReference>
<name>A0AAD4L0C3_9EURO</name>
<keyword evidence="8 10" id="KW-0503">Monooxygenase</keyword>
<evidence type="ECO:0000256" key="1">
    <source>
        <dbReference type="ARBA" id="ARBA00001971"/>
    </source>
</evidence>
<dbReference type="Proteomes" id="UP001201262">
    <property type="component" value="Unassembled WGS sequence"/>
</dbReference>
<keyword evidence="5 9" id="KW-0479">Metal-binding</keyword>
<dbReference type="InterPro" id="IPR017972">
    <property type="entry name" value="Cyt_P450_CS"/>
</dbReference>
<feature type="compositionally biased region" description="Basic and acidic residues" evidence="11">
    <location>
        <begin position="117"/>
        <end position="135"/>
    </location>
</feature>
<keyword evidence="12" id="KW-0472">Membrane</keyword>
<keyword evidence="12" id="KW-1133">Transmembrane helix</keyword>
<evidence type="ECO:0000256" key="11">
    <source>
        <dbReference type="SAM" id="MobiDB-lite"/>
    </source>
</evidence>
<evidence type="ECO:0000313" key="14">
    <source>
        <dbReference type="Proteomes" id="UP001201262"/>
    </source>
</evidence>
<evidence type="ECO:0000256" key="9">
    <source>
        <dbReference type="PIRSR" id="PIRSR602401-1"/>
    </source>
</evidence>
<dbReference type="GO" id="GO:0020037">
    <property type="term" value="F:heme binding"/>
    <property type="evidence" value="ECO:0007669"/>
    <property type="project" value="InterPro"/>
</dbReference>
<gene>
    <name evidence="13" type="ORF">BGW36DRAFT_394410</name>
</gene>
<dbReference type="InterPro" id="IPR036396">
    <property type="entry name" value="Cyt_P450_sf"/>
</dbReference>
<keyword evidence="4 9" id="KW-0349">Heme</keyword>
<dbReference type="PANTHER" id="PTHR24305:SF210">
    <property type="entry name" value="CYTOCHROME P450 MONOOXYGENASE ASQL-RELATED"/>
    <property type="match status" value="1"/>
</dbReference>
<evidence type="ECO:0000256" key="3">
    <source>
        <dbReference type="ARBA" id="ARBA00010617"/>
    </source>
</evidence>
<comment type="pathway">
    <text evidence="2">Secondary metabolite biosynthesis.</text>
</comment>
<evidence type="ECO:0000256" key="8">
    <source>
        <dbReference type="ARBA" id="ARBA00023033"/>
    </source>
</evidence>
<dbReference type="PANTHER" id="PTHR24305">
    <property type="entry name" value="CYTOCHROME P450"/>
    <property type="match status" value="1"/>
</dbReference>
<keyword evidence="12" id="KW-0812">Transmembrane</keyword>
<protein>
    <submittedName>
        <fullName evidence="13">Cytochrome P450</fullName>
    </submittedName>
</protein>
<dbReference type="AlphaFoldDB" id="A0AAD4L0C3"/>
<organism evidence="13 14">
    <name type="scientific">Talaromyces proteolyticus</name>
    <dbReference type="NCBI Taxonomy" id="1131652"/>
    <lineage>
        <taxon>Eukaryota</taxon>
        <taxon>Fungi</taxon>
        <taxon>Dikarya</taxon>
        <taxon>Ascomycota</taxon>
        <taxon>Pezizomycotina</taxon>
        <taxon>Eurotiomycetes</taxon>
        <taxon>Eurotiomycetidae</taxon>
        <taxon>Eurotiales</taxon>
        <taxon>Trichocomaceae</taxon>
        <taxon>Talaromyces</taxon>
        <taxon>Talaromyces sect. Bacilispori</taxon>
    </lineage>
</organism>
<feature type="transmembrane region" description="Helical" evidence="12">
    <location>
        <begin position="15"/>
        <end position="39"/>
    </location>
</feature>
<keyword evidence="7 9" id="KW-0408">Iron</keyword>
<evidence type="ECO:0000256" key="10">
    <source>
        <dbReference type="RuleBase" id="RU000461"/>
    </source>
</evidence>
<dbReference type="GO" id="GO:0005506">
    <property type="term" value="F:iron ion binding"/>
    <property type="evidence" value="ECO:0007669"/>
    <property type="project" value="InterPro"/>
</dbReference>
<evidence type="ECO:0000256" key="4">
    <source>
        <dbReference type="ARBA" id="ARBA00022617"/>
    </source>
</evidence>
<feature type="region of interest" description="Disordered" evidence="11">
    <location>
        <begin position="114"/>
        <end position="135"/>
    </location>
</feature>
<accession>A0AAD4L0C3</accession>
<comment type="caution">
    <text evidence="13">The sequence shown here is derived from an EMBL/GenBank/DDBJ whole genome shotgun (WGS) entry which is preliminary data.</text>
</comment>